<dbReference type="SUPFAM" id="SSF52540">
    <property type="entry name" value="P-loop containing nucleoside triphosphate hydrolases"/>
    <property type="match status" value="1"/>
</dbReference>
<keyword evidence="2" id="KW-1185">Reference proteome</keyword>
<protein>
    <submittedName>
        <fullName evidence="1">DNA polymerase III subunit delta</fullName>
    </submittedName>
</protein>
<dbReference type="InterPro" id="IPR050238">
    <property type="entry name" value="DNA_Rep/Repair_Clamp_Loader"/>
</dbReference>
<reference evidence="1 2" key="1">
    <citation type="submission" date="2017-12" db="EMBL/GenBank/DDBJ databases">
        <title>Mesoplasma syrphidae YJS, Complete Genome.</title>
        <authorList>
            <person name="Knight T.F."/>
            <person name="Citino T."/>
            <person name="Rubinstein R."/>
            <person name="Neuschaefer Z."/>
        </authorList>
    </citation>
    <scope>NUCLEOTIDE SEQUENCE [LARGE SCALE GENOMIC DNA]</scope>
    <source>
        <strain evidence="1 2">YJS</strain>
    </source>
</reference>
<dbReference type="GO" id="GO:0006261">
    <property type="term" value="P:DNA-templated DNA replication"/>
    <property type="evidence" value="ECO:0007669"/>
    <property type="project" value="TreeGrafter"/>
</dbReference>
<dbReference type="PANTHER" id="PTHR11669:SF8">
    <property type="entry name" value="DNA POLYMERASE III SUBUNIT DELTA"/>
    <property type="match status" value="1"/>
</dbReference>
<accession>A0A2K9CA70</accession>
<dbReference type="AlphaFoldDB" id="A0A2K9CA70"/>
<dbReference type="RefSeq" id="WP_027048290.1">
    <property type="nucleotide sequence ID" value="NZ_CP025257.1"/>
</dbReference>
<gene>
    <name evidence="1" type="ORF">CXP39_03890</name>
</gene>
<organism evidence="1 2">
    <name type="scientific">Mesoplasma syrphidae</name>
    <dbReference type="NCBI Taxonomy" id="225999"/>
    <lineage>
        <taxon>Bacteria</taxon>
        <taxon>Bacillati</taxon>
        <taxon>Mycoplasmatota</taxon>
        <taxon>Mollicutes</taxon>
        <taxon>Entomoplasmatales</taxon>
        <taxon>Entomoplasmataceae</taxon>
        <taxon>Mesoplasma</taxon>
    </lineage>
</organism>
<evidence type="ECO:0000313" key="2">
    <source>
        <dbReference type="Proteomes" id="UP000233419"/>
    </source>
</evidence>
<dbReference type="InterPro" id="IPR027417">
    <property type="entry name" value="P-loop_NTPase"/>
</dbReference>
<dbReference type="PANTHER" id="PTHR11669">
    <property type="entry name" value="REPLICATION FACTOR C / DNA POLYMERASE III GAMMA-TAU SUBUNIT"/>
    <property type="match status" value="1"/>
</dbReference>
<sequence>MTSKELVSHLKKLYKNGRLYNSIILSSKNQVTNLSIADEIVRYIFCSEHLQREKKCNNCERVITHKNLDIIYIGDGRTAITKNEVQTIIEKMSMTASENNGNKVYIIANIENLKVEAANSLLKFLEEPPTKTYAILLSNDRSKILQTIRSRCKLFVIQNSYESFEYNAFENLIIAKDKNSYLLAAQEFKKCQKKDLIMMVEESYSRTIIKNFPEFAEATLLLLEDLKYIVNPNLSIDKYFITIAGVV</sequence>
<evidence type="ECO:0000313" key="1">
    <source>
        <dbReference type="EMBL" id="AUF83905.1"/>
    </source>
</evidence>
<dbReference type="OrthoDB" id="9810148at2"/>
<proteinExistence type="predicted"/>
<dbReference type="KEGG" id="msyr:CXP39_03890"/>
<dbReference type="EMBL" id="CP025257">
    <property type="protein sequence ID" value="AUF83905.1"/>
    <property type="molecule type" value="Genomic_DNA"/>
</dbReference>
<dbReference type="Pfam" id="PF13177">
    <property type="entry name" value="DNA_pol3_delta2"/>
    <property type="match status" value="1"/>
</dbReference>
<dbReference type="Gene3D" id="3.40.50.300">
    <property type="entry name" value="P-loop containing nucleotide triphosphate hydrolases"/>
    <property type="match status" value="1"/>
</dbReference>
<name>A0A2K9CA70_9MOLU</name>
<dbReference type="Proteomes" id="UP000233419">
    <property type="component" value="Chromosome"/>
</dbReference>